<protein>
    <submittedName>
        <fullName evidence="2">Uncharacterized protein</fullName>
    </submittedName>
</protein>
<dbReference type="AlphaFoldDB" id="A0A067CEI9"/>
<dbReference type="Proteomes" id="UP000030745">
    <property type="component" value="Unassembled WGS sequence"/>
</dbReference>
<dbReference type="OMA" id="CKASSKW"/>
<reference evidence="2 3" key="1">
    <citation type="journal article" date="2013" name="PLoS Genet.">
        <title>Distinctive expansion of potential virulence genes in the genome of the oomycete fish pathogen Saprolegnia parasitica.</title>
        <authorList>
            <person name="Jiang R.H."/>
            <person name="de Bruijn I."/>
            <person name="Haas B.J."/>
            <person name="Belmonte R."/>
            <person name="Lobach L."/>
            <person name="Christie J."/>
            <person name="van den Ackerveken G."/>
            <person name="Bottin A."/>
            <person name="Bulone V."/>
            <person name="Diaz-Moreno S.M."/>
            <person name="Dumas B."/>
            <person name="Fan L."/>
            <person name="Gaulin E."/>
            <person name="Govers F."/>
            <person name="Grenville-Briggs L.J."/>
            <person name="Horner N.R."/>
            <person name="Levin J.Z."/>
            <person name="Mammella M."/>
            <person name="Meijer H.J."/>
            <person name="Morris P."/>
            <person name="Nusbaum C."/>
            <person name="Oome S."/>
            <person name="Phillips A.J."/>
            <person name="van Rooyen D."/>
            <person name="Rzeszutek E."/>
            <person name="Saraiva M."/>
            <person name="Secombes C.J."/>
            <person name="Seidl M.F."/>
            <person name="Snel B."/>
            <person name="Stassen J.H."/>
            <person name="Sykes S."/>
            <person name="Tripathy S."/>
            <person name="van den Berg H."/>
            <person name="Vega-Arreguin J.C."/>
            <person name="Wawra S."/>
            <person name="Young S.K."/>
            <person name="Zeng Q."/>
            <person name="Dieguez-Uribeondo J."/>
            <person name="Russ C."/>
            <person name="Tyler B.M."/>
            <person name="van West P."/>
        </authorList>
    </citation>
    <scope>NUCLEOTIDE SEQUENCE [LARGE SCALE GENOMIC DNA]</scope>
    <source>
        <strain evidence="2 3">CBS 223.65</strain>
    </source>
</reference>
<sequence>MELRVDEVLDWLPPADDESLAFLDDVLPLAKPQTKPKRVRVNRMAAELLELRAAESHLEDEVARLRARRSCKASSKWHNLSIAQNALKRKALRENDELRAALTEQSAFRDYLERAFRRLPWSLHKQLQDTKWRDLTLDANADERIAAIHAIADRQYALLASEMIAAGLGRVVSEGIRSRTIQGAVATIAAAAHQTILDRRRLTATHGKRTTFHVDDDTTYIRDELVHPNGVIKVVSGMITKRYIHPTSGAVAIIWRSVLHDEAGPIEPGVFTNNEHGWVEYSPCSDGVTRYKAYLRATSPTPVDELDTLSNLVDMLRIDPAHRSTDVTIDGITETISKTFVSLFTQFEQEVHAKCAA</sequence>
<organism evidence="2 3">
    <name type="scientific">Saprolegnia parasitica (strain CBS 223.65)</name>
    <dbReference type="NCBI Taxonomy" id="695850"/>
    <lineage>
        <taxon>Eukaryota</taxon>
        <taxon>Sar</taxon>
        <taxon>Stramenopiles</taxon>
        <taxon>Oomycota</taxon>
        <taxon>Saprolegniomycetes</taxon>
        <taxon>Saprolegniales</taxon>
        <taxon>Saprolegniaceae</taxon>
        <taxon>Saprolegnia</taxon>
    </lineage>
</organism>
<dbReference type="GeneID" id="24127799"/>
<keyword evidence="1" id="KW-0175">Coiled coil</keyword>
<dbReference type="KEGG" id="spar:SPRG_05403"/>
<evidence type="ECO:0000256" key="1">
    <source>
        <dbReference type="SAM" id="Coils"/>
    </source>
</evidence>
<keyword evidence="3" id="KW-1185">Reference proteome</keyword>
<accession>A0A067CEI9</accession>
<evidence type="ECO:0000313" key="3">
    <source>
        <dbReference type="Proteomes" id="UP000030745"/>
    </source>
</evidence>
<feature type="coiled-coil region" evidence="1">
    <location>
        <begin position="41"/>
        <end position="68"/>
    </location>
</feature>
<proteinExistence type="predicted"/>
<dbReference type="EMBL" id="KK583207">
    <property type="protein sequence ID" value="KDO29159.1"/>
    <property type="molecule type" value="Genomic_DNA"/>
</dbReference>
<gene>
    <name evidence="2" type="ORF">SPRG_05403</name>
</gene>
<evidence type="ECO:0000313" key="2">
    <source>
        <dbReference type="EMBL" id="KDO29159.1"/>
    </source>
</evidence>
<dbReference type="VEuPathDB" id="FungiDB:SPRG_05403"/>
<name>A0A067CEI9_SAPPC</name>
<dbReference type="OrthoDB" id="66005at2759"/>
<dbReference type="RefSeq" id="XP_012200038.1">
    <property type="nucleotide sequence ID" value="XM_012344648.1"/>
</dbReference>